<organism evidence="2 3">
    <name type="scientific">Mycena rosella</name>
    <name type="common">Pink bonnet</name>
    <name type="synonym">Agaricus rosellus</name>
    <dbReference type="NCBI Taxonomy" id="1033263"/>
    <lineage>
        <taxon>Eukaryota</taxon>
        <taxon>Fungi</taxon>
        <taxon>Dikarya</taxon>
        <taxon>Basidiomycota</taxon>
        <taxon>Agaricomycotina</taxon>
        <taxon>Agaricomycetes</taxon>
        <taxon>Agaricomycetidae</taxon>
        <taxon>Agaricales</taxon>
        <taxon>Marasmiineae</taxon>
        <taxon>Mycenaceae</taxon>
        <taxon>Mycena</taxon>
    </lineage>
</organism>
<feature type="chain" id="PRO_5042205932" evidence="1">
    <location>
        <begin position="24"/>
        <end position="105"/>
    </location>
</feature>
<dbReference type="AlphaFoldDB" id="A0AAD7DF32"/>
<comment type="caution">
    <text evidence="2">The sequence shown here is derived from an EMBL/GenBank/DDBJ whole genome shotgun (WGS) entry which is preliminary data.</text>
</comment>
<evidence type="ECO:0000313" key="3">
    <source>
        <dbReference type="Proteomes" id="UP001221757"/>
    </source>
</evidence>
<keyword evidence="3" id="KW-1185">Reference proteome</keyword>
<proteinExistence type="predicted"/>
<keyword evidence="1" id="KW-0732">Signal</keyword>
<protein>
    <submittedName>
        <fullName evidence="2">Uncharacterized protein</fullName>
    </submittedName>
</protein>
<reference evidence="2" key="1">
    <citation type="submission" date="2023-03" db="EMBL/GenBank/DDBJ databases">
        <title>Massive genome expansion in bonnet fungi (Mycena s.s.) driven by repeated elements and novel gene families across ecological guilds.</title>
        <authorList>
            <consortium name="Lawrence Berkeley National Laboratory"/>
            <person name="Harder C.B."/>
            <person name="Miyauchi S."/>
            <person name="Viragh M."/>
            <person name="Kuo A."/>
            <person name="Thoen E."/>
            <person name="Andreopoulos B."/>
            <person name="Lu D."/>
            <person name="Skrede I."/>
            <person name="Drula E."/>
            <person name="Henrissat B."/>
            <person name="Morin E."/>
            <person name="Kohler A."/>
            <person name="Barry K."/>
            <person name="LaButti K."/>
            <person name="Morin E."/>
            <person name="Salamov A."/>
            <person name="Lipzen A."/>
            <person name="Mereny Z."/>
            <person name="Hegedus B."/>
            <person name="Baldrian P."/>
            <person name="Stursova M."/>
            <person name="Weitz H."/>
            <person name="Taylor A."/>
            <person name="Grigoriev I.V."/>
            <person name="Nagy L.G."/>
            <person name="Martin F."/>
            <person name="Kauserud H."/>
        </authorList>
    </citation>
    <scope>NUCLEOTIDE SEQUENCE</scope>
    <source>
        <strain evidence="2">CBHHK067</strain>
    </source>
</reference>
<evidence type="ECO:0000256" key="1">
    <source>
        <dbReference type="SAM" id="SignalP"/>
    </source>
</evidence>
<accession>A0AAD7DF32</accession>
<sequence>MSSRFSTRIWYFLLPFIPICLDTHDIDARVAAASNGVLDYLLDSGVDANRPQISQSIRHLVIVSNTLMTSQFGNPVMRVWAYPCAIKFDGTFGFSLRVAIFRLSD</sequence>
<dbReference type="EMBL" id="JARKIE010000070">
    <property type="protein sequence ID" value="KAJ7689687.1"/>
    <property type="molecule type" value="Genomic_DNA"/>
</dbReference>
<feature type="signal peptide" evidence="1">
    <location>
        <begin position="1"/>
        <end position="23"/>
    </location>
</feature>
<evidence type="ECO:0000313" key="2">
    <source>
        <dbReference type="EMBL" id="KAJ7689687.1"/>
    </source>
</evidence>
<gene>
    <name evidence="2" type="ORF">B0H17DRAFT_1202139</name>
</gene>
<name>A0AAD7DF32_MYCRO</name>
<dbReference type="Proteomes" id="UP001221757">
    <property type="component" value="Unassembled WGS sequence"/>
</dbReference>